<dbReference type="AlphaFoldDB" id="A0AAV9IQT1"/>
<protein>
    <recommendedName>
        <fullName evidence="6">PHD-type domain-containing protein</fullName>
    </recommendedName>
</protein>
<feature type="region of interest" description="Disordered" evidence="5">
    <location>
        <begin position="68"/>
        <end position="126"/>
    </location>
</feature>
<dbReference type="SMART" id="SM00249">
    <property type="entry name" value="PHD"/>
    <property type="match status" value="1"/>
</dbReference>
<dbReference type="PROSITE" id="PS50016">
    <property type="entry name" value="ZF_PHD_2"/>
    <property type="match status" value="1"/>
</dbReference>
<dbReference type="PROSITE" id="PS01359">
    <property type="entry name" value="ZF_PHD_1"/>
    <property type="match status" value="1"/>
</dbReference>
<comment type="caution">
    <text evidence="7">The sequence shown here is derived from an EMBL/GenBank/DDBJ whole genome shotgun (WGS) entry which is preliminary data.</text>
</comment>
<evidence type="ECO:0000256" key="3">
    <source>
        <dbReference type="ARBA" id="ARBA00022833"/>
    </source>
</evidence>
<organism evidence="7 8">
    <name type="scientific">Cyanidium caldarium</name>
    <name type="common">Red alga</name>
    <dbReference type="NCBI Taxonomy" id="2771"/>
    <lineage>
        <taxon>Eukaryota</taxon>
        <taxon>Rhodophyta</taxon>
        <taxon>Bangiophyceae</taxon>
        <taxon>Cyanidiales</taxon>
        <taxon>Cyanidiaceae</taxon>
        <taxon>Cyanidium</taxon>
    </lineage>
</organism>
<dbReference type="SUPFAM" id="SSF57903">
    <property type="entry name" value="FYVE/PHD zinc finger"/>
    <property type="match status" value="1"/>
</dbReference>
<keyword evidence="3" id="KW-0862">Zinc</keyword>
<feature type="region of interest" description="Disordered" evidence="5">
    <location>
        <begin position="223"/>
        <end position="244"/>
    </location>
</feature>
<dbReference type="InterPro" id="IPR059153">
    <property type="entry name" value="NSD_PHD-1st"/>
</dbReference>
<dbReference type="Gene3D" id="3.30.40.10">
    <property type="entry name" value="Zinc/RING finger domain, C3HC4 (zinc finger)"/>
    <property type="match status" value="1"/>
</dbReference>
<accession>A0AAV9IQT1</accession>
<sequence length="344" mass="36617">MDSVRVRVWNGGEVDGAAAAVTTAAPRAENPIAATVVDDGSCTETDEEADGSGLHERRSIHVRERPVPVAAPQALAKSTAPKRGRGAHNAASRRVPPSRTFPAAARTSSAPKAREARHRRAPSVHTLSSGARIDLSKVKIPERYLTCPTPLSNHAVAAIAHGWAPDDVCSICGVGGDIVCCDECPMGYHLQCLGLIELPDGEWLCPACMVRIQVEERLRKEAQVTTGDQGARTEPSPSEGAAAIKAPDGDDAWSGVLAAVASAGHAPSPTAEASVQELLAAIASAHFGDEQEAVLVEWALRRDEALLSLFQHFGSKRDKFVHYAQMLLRQRHVDEPAEQEPATR</sequence>
<evidence type="ECO:0000259" key="6">
    <source>
        <dbReference type="PROSITE" id="PS50016"/>
    </source>
</evidence>
<evidence type="ECO:0000313" key="8">
    <source>
        <dbReference type="Proteomes" id="UP001301350"/>
    </source>
</evidence>
<keyword evidence="1" id="KW-0479">Metal-binding</keyword>
<evidence type="ECO:0000256" key="5">
    <source>
        <dbReference type="SAM" id="MobiDB-lite"/>
    </source>
</evidence>
<dbReference type="InterPro" id="IPR013083">
    <property type="entry name" value="Znf_RING/FYVE/PHD"/>
</dbReference>
<name>A0AAV9IQT1_CYACA</name>
<dbReference type="GO" id="GO:0005634">
    <property type="term" value="C:nucleus"/>
    <property type="evidence" value="ECO:0007669"/>
    <property type="project" value="TreeGrafter"/>
</dbReference>
<dbReference type="Pfam" id="PF23011">
    <property type="entry name" value="PHD-1st_NSD"/>
    <property type="match status" value="1"/>
</dbReference>
<dbReference type="InterPro" id="IPR019787">
    <property type="entry name" value="Znf_PHD-finger"/>
</dbReference>
<dbReference type="GO" id="GO:0008270">
    <property type="term" value="F:zinc ion binding"/>
    <property type="evidence" value="ECO:0007669"/>
    <property type="project" value="UniProtKB-KW"/>
</dbReference>
<evidence type="ECO:0000256" key="4">
    <source>
        <dbReference type="PROSITE-ProRule" id="PRU00146"/>
    </source>
</evidence>
<dbReference type="GO" id="GO:0003714">
    <property type="term" value="F:transcription corepressor activity"/>
    <property type="evidence" value="ECO:0007669"/>
    <property type="project" value="InterPro"/>
</dbReference>
<dbReference type="Proteomes" id="UP001301350">
    <property type="component" value="Unassembled WGS sequence"/>
</dbReference>
<evidence type="ECO:0000313" key="7">
    <source>
        <dbReference type="EMBL" id="KAK4534435.1"/>
    </source>
</evidence>
<gene>
    <name evidence="7" type="ORF">CDCA_CDCA01G0460</name>
</gene>
<dbReference type="InterPro" id="IPR001965">
    <property type="entry name" value="Znf_PHD"/>
</dbReference>
<proteinExistence type="predicted"/>
<evidence type="ECO:0000256" key="1">
    <source>
        <dbReference type="ARBA" id="ARBA00022723"/>
    </source>
</evidence>
<reference evidence="7 8" key="1">
    <citation type="submission" date="2022-07" db="EMBL/GenBank/DDBJ databases">
        <title>Genome-wide signatures of adaptation to extreme environments.</title>
        <authorList>
            <person name="Cho C.H."/>
            <person name="Yoon H.S."/>
        </authorList>
    </citation>
    <scope>NUCLEOTIDE SEQUENCE [LARGE SCALE GENOMIC DNA]</scope>
    <source>
        <strain evidence="7 8">DBV 063 E5</strain>
    </source>
</reference>
<dbReference type="PANTHER" id="PTHR46309">
    <property type="entry name" value="PHD FINGER PROTEIN 12"/>
    <property type="match status" value="1"/>
</dbReference>
<dbReference type="InterPro" id="IPR042163">
    <property type="entry name" value="PHF12"/>
</dbReference>
<dbReference type="InterPro" id="IPR019786">
    <property type="entry name" value="Zinc_finger_PHD-type_CS"/>
</dbReference>
<evidence type="ECO:0000256" key="2">
    <source>
        <dbReference type="ARBA" id="ARBA00022771"/>
    </source>
</evidence>
<dbReference type="PANTHER" id="PTHR46309:SF1">
    <property type="entry name" value="PHD FINGER PROTEIN 12"/>
    <property type="match status" value="1"/>
</dbReference>
<keyword evidence="8" id="KW-1185">Reference proteome</keyword>
<dbReference type="InterPro" id="IPR011011">
    <property type="entry name" value="Znf_FYVE_PHD"/>
</dbReference>
<dbReference type="GO" id="GO:0006357">
    <property type="term" value="P:regulation of transcription by RNA polymerase II"/>
    <property type="evidence" value="ECO:0007669"/>
    <property type="project" value="TreeGrafter"/>
</dbReference>
<dbReference type="EMBL" id="JANCYW010000001">
    <property type="protein sequence ID" value="KAK4534435.1"/>
    <property type="molecule type" value="Genomic_DNA"/>
</dbReference>
<feature type="domain" description="PHD-type" evidence="6">
    <location>
        <begin position="166"/>
        <end position="211"/>
    </location>
</feature>
<keyword evidence="2 4" id="KW-0863">Zinc-finger</keyword>